<accession>A0AAN9TE15</accession>
<gene>
    <name evidence="2" type="ORF">V9T40_000056</name>
</gene>
<dbReference type="EMBL" id="JBBCAQ010000028">
    <property type="protein sequence ID" value="KAK7585877.1"/>
    <property type="molecule type" value="Genomic_DNA"/>
</dbReference>
<dbReference type="Proteomes" id="UP001367676">
    <property type="component" value="Unassembled WGS sequence"/>
</dbReference>
<feature type="compositionally biased region" description="Low complexity" evidence="1">
    <location>
        <begin position="28"/>
        <end position="44"/>
    </location>
</feature>
<evidence type="ECO:0000256" key="1">
    <source>
        <dbReference type="SAM" id="MobiDB-lite"/>
    </source>
</evidence>
<feature type="region of interest" description="Disordered" evidence="1">
    <location>
        <begin position="1"/>
        <end position="100"/>
    </location>
</feature>
<evidence type="ECO:0000313" key="2">
    <source>
        <dbReference type="EMBL" id="KAK7585877.1"/>
    </source>
</evidence>
<feature type="compositionally biased region" description="Polar residues" evidence="1">
    <location>
        <begin position="50"/>
        <end position="63"/>
    </location>
</feature>
<feature type="region of interest" description="Disordered" evidence="1">
    <location>
        <begin position="414"/>
        <end position="436"/>
    </location>
</feature>
<dbReference type="PANTHER" id="PTHR39072:SF3">
    <property type="entry name" value="RE48511P"/>
    <property type="match status" value="1"/>
</dbReference>
<keyword evidence="3" id="KW-1185">Reference proteome</keyword>
<dbReference type="AlphaFoldDB" id="A0AAN9TE15"/>
<reference evidence="2 3" key="1">
    <citation type="submission" date="2024-03" db="EMBL/GenBank/DDBJ databases">
        <title>Adaptation during the transition from Ophiocordyceps entomopathogen to insect associate is accompanied by gene loss and intensified selection.</title>
        <authorList>
            <person name="Ward C.M."/>
            <person name="Onetto C.A."/>
            <person name="Borneman A.R."/>
        </authorList>
    </citation>
    <scope>NUCLEOTIDE SEQUENCE [LARGE SCALE GENOMIC DNA]</scope>
    <source>
        <strain evidence="2">AWRI1</strain>
        <tissue evidence="2">Single Adult Female</tissue>
    </source>
</reference>
<evidence type="ECO:0008006" key="4">
    <source>
        <dbReference type="Google" id="ProtNLM"/>
    </source>
</evidence>
<sequence>MNSTHQSQIEMHQNNRFSRPTTPELATVSVFSESVSSVTPSYSSGGRRFQPSSRRSTKPATSTESEKGYASPKRSYKSKIGPSHVDANNVNPPVSSSTYKFKLSRPAGRWQYKTSPKPRVTIRRQDESLDNVTVSPVPQFTPDVQLEGSDQELSGSGLFPALQHEDNSIVHEVTPSLTAETLRVEISTPADFKDVYYEIATIKTPYSFQVGTVKNTRFITVTSTFEKSLVQPTESPSIRTEPLSENILASTHNAYDKEPPLDSSIATLPPIGLAGDAETPPLETMTESFSTTQLMLKTHILPVVRGGSDTTRYTLVQSYHVTRLVTATKTLPPMEVYQFVPSKTLNEFNTRLDEAGSEVHLELDFGDNNEQDEEGRPNVAKALLSDLDLTHIGSDFDVSDVDKNKLLEQHLRLKKAHKTTTSPPPAAPSTSETPTTPALTAEQLQQLALLRLLNPNAALPNAITTSKPIIKVETAYETHILPIFNGASTYFTTISRPTATHTKTEYEFVTNSLPAVPVQPSIYNPLFPHPSFQVATTPLVTQTMVTQTDSKVLKLTFGAKTSYTTLYSTKVTPTILTTYLTNSIAVQPTAATFPGFFNPAPYAFNGAFPFVG</sequence>
<feature type="compositionally biased region" description="Polar residues" evidence="1">
    <location>
        <begin position="1"/>
        <end position="21"/>
    </location>
</feature>
<evidence type="ECO:0000313" key="3">
    <source>
        <dbReference type="Proteomes" id="UP001367676"/>
    </source>
</evidence>
<protein>
    <recommendedName>
        <fullName evidence="4">DUF4758 domain-containing protein</fullName>
    </recommendedName>
</protein>
<name>A0AAN9TE15_9HEMI</name>
<organism evidence="2 3">
    <name type="scientific">Parthenolecanium corni</name>
    <dbReference type="NCBI Taxonomy" id="536013"/>
    <lineage>
        <taxon>Eukaryota</taxon>
        <taxon>Metazoa</taxon>
        <taxon>Ecdysozoa</taxon>
        <taxon>Arthropoda</taxon>
        <taxon>Hexapoda</taxon>
        <taxon>Insecta</taxon>
        <taxon>Pterygota</taxon>
        <taxon>Neoptera</taxon>
        <taxon>Paraneoptera</taxon>
        <taxon>Hemiptera</taxon>
        <taxon>Sternorrhyncha</taxon>
        <taxon>Coccoidea</taxon>
        <taxon>Coccidae</taxon>
        <taxon>Parthenolecanium</taxon>
    </lineage>
</organism>
<comment type="caution">
    <text evidence="2">The sequence shown here is derived from an EMBL/GenBank/DDBJ whole genome shotgun (WGS) entry which is preliminary data.</text>
</comment>
<feature type="compositionally biased region" description="Polar residues" evidence="1">
    <location>
        <begin position="86"/>
        <end position="99"/>
    </location>
</feature>
<dbReference type="PANTHER" id="PTHR39072">
    <property type="entry name" value="RE48511P"/>
    <property type="match status" value="1"/>
</dbReference>
<proteinExistence type="predicted"/>